<dbReference type="InterPro" id="IPR004013">
    <property type="entry name" value="PHP_dom"/>
</dbReference>
<evidence type="ECO:0000259" key="1">
    <source>
        <dbReference type="SMART" id="SM00481"/>
    </source>
</evidence>
<keyword evidence="3" id="KW-1185">Reference proteome</keyword>
<evidence type="ECO:0000313" key="2">
    <source>
        <dbReference type="EMBL" id="SHI50100.1"/>
    </source>
</evidence>
<protein>
    <recommendedName>
        <fullName evidence="1">Polymerase/histidinol phosphatase N-terminal domain-containing protein</fullName>
    </recommendedName>
</protein>
<dbReference type="PANTHER" id="PTHR42924:SF11">
    <property type="entry name" value="POLYMERASE_HISTIDINOL PHOSPHATASE N-TERMINAL DOMAIN-CONTAINING PROTEIN"/>
    <property type="match status" value="1"/>
</dbReference>
<organism evidence="2 3">
    <name type="scientific">Clostridium cavendishii DSM 21758</name>
    <dbReference type="NCBI Taxonomy" id="1121302"/>
    <lineage>
        <taxon>Bacteria</taxon>
        <taxon>Bacillati</taxon>
        <taxon>Bacillota</taxon>
        <taxon>Clostridia</taxon>
        <taxon>Eubacteriales</taxon>
        <taxon>Clostridiaceae</taxon>
        <taxon>Clostridium</taxon>
    </lineage>
</organism>
<dbReference type="PANTHER" id="PTHR42924">
    <property type="entry name" value="EXONUCLEASE"/>
    <property type="match status" value="1"/>
</dbReference>
<evidence type="ECO:0000313" key="3">
    <source>
        <dbReference type="Proteomes" id="UP000184310"/>
    </source>
</evidence>
<dbReference type="InterPro" id="IPR003141">
    <property type="entry name" value="Pol/His_phosphatase_N"/>
</dbReference>
<proteinExistence type="predicted"/>
<dbReference type="InterPro" id="IPR052018">
    <property type="entry name" value="PHP_domain"/>
</dbReference>
<dbReference type="InterPro" id="IPR016195">
    <property type="entry name" value="Pol/histidinol_Pase-like"/>
</dbReference>
<dbReference type="GO" id="GO:0035312">
    <property type="term" value="F:5'-3' DNA exonuclease activity"/>
    <property type="evidence" value="ECO:0007669"/>
    <property type="project" value="TreeGrafter"/>
</dbReference>
<dbReference type="AlphaFoldDB" id="A0A1M6BMS1"/>
<accession>A0A1M6BMS1</accession>
<dbReference type="OrthoDB" id="9804333at2"/>
<dbReference type="Gene3D" id="3.20.20.140">
    <property type="entry name" value="Metal-dependent hydrolases"/>
    <property type="match status" value="1"/>
</dbReference>
<dbReference type="RefSeq" id="WP_072984748.1">
    <property type="nucleotide sequence ID" value="NZ_FQZB01000003.1"/>
</dbReference>
<gene>
    <name evidence="2" type="ORF">SAMN02745163_00404</name>
</gene>
<sequence>MKNIYPINRNGNWFKGNLHCHSTMSDGKLNPDEVVNLYKEKGYSFLAFSEHGLFTNLSEFNSKDFLIMPAIEAGIYVKDSEKCYHIHGIQGSKEMIKSTGNTPLNHNDRMAPPDWKDVNTVQNVIDKLNNTGNLVMLNHPVWSLTELDDFIDLKDYFALEIFNNSCEMETKTGLSTVYWDSLLRRGRKIWGIATDDNHNKNKFGDASITWDSFGGWVNVQANELSQDAISEALLAGKFYSSTGPEIYNYGIENGEAFVECSPVEKVYFRSNTYGYSRCNKSGEPVTKITYKLKGTEKYIRIECEDKFGKTAWTNPMFISE</sequence>
<dbReference type="Proteomes" id="UP000184310">
    <property type="component" value="Unassembled WGS sequence"/>
</dbReference>
<dbReference type="GO" id="GO:0004534">
    <property type="term" value="F:5'-3' RNA exonuclease activity"/>
    <property type="evidence" value="ECO:0007669"/>
    <property type="project" value="TreeGrafter"/>
</dbReference>
<reference evidence="2 3" key="1">
    <citation type="submission" date="2016-11" db="EMBL/GenBank/DDBJ databases">
        <authorList>
            <person name="Jaros S."/>
            <person name="Januszkiewicz K."/>
            <person name="Wedrychowicz H."/>
        </authorList>
    </citation>
    <scope>NUCLEOTIDE SEQUENCE [LARGE SCALE GENOMIC DNA]</scope>
    <source>
        <strain evidence="2 3">DSM 21758</strain>
    </source>
</reference>
<name>A0A1M6BMS1_9CLOT</name>
<dbReference type="SUPFAM" id="SSF89550">
    <property type="entry name" value="PHP domain-like"/>
    <property type="match status" value="1"/>
</dbReference>
<dbReference type="Pfam" id="PF02811">
    <property type="entry name" value="PHP"/>
    <property type="match status" value="1"/>
</dbReference>
<feature type="domain" description="Polymerase/histidinol phosphatase N-terminal" evidence="1">
    <location>
        <begin position="16"/>
        <end position="77"/>
    </location>
</feature>
<dbReference type="STRING" id="1121302.SAMN02745163_00404"/>
<dbReference type="SMART" id="SM00481">
    <property type="entry name" value="POLIIIAc"/>
    <property type="match status" value="1"/>
</dbReference>
<dbReference type="EMBL" id="FQZB01000003">
    <property type="protein sequence ID" value="SHI50100.1"/>
    <property type="molecule type" value="Genomic_DNA"/>
</dbReference>